<keyword evidence="1" id="KW-0812">Transmembrane</keyword>
<comment type="caution">
    <text evidence="2">The sequence shown here is derived from an EMBL/GenBank/DDBJ whole genome shotgun (WGS) entry which is preliminary data.</text>
</comment>
<accession>A0A3S3QL70</accession>
<evidence type="ECO:0000313" key="2">
    <source>
        <dbReference type="EMBL" id="RWX50884.1"/>
    </source>
</evidence>
<dbReference type="EMBL" id="MTKR01000009">
    <property type="protein sequence ID" value="RWX50884.1"/>
    <property type="molecule type" value="Genomic_DNA"/>
</dbReference>
<dbReference type="AlphaFoldDB" id="A0A3S3QL70"/>
<sequence>MRTASLLHHSVENLSVMFFFPFLLLVVSVFFEYSGLDIWWVSHFYDAQHQVWPYRGHWLFYTIIHSGGQLFDWSVAAIWLLLFLFVNLKKQFRPYRKILLFFFCRHGSRTDSGRHRKTIHSYLQSLGSAPF</sequence>
<evidence type="ECO:0000256" key="1">
    <source>
        <dbReference type="SAM" id="Phobius"/>
    </source>
</evidence>
<protein>
    <recommendedName>
        <fullName evidence="4">PAP2 superfamily protein</fullName>
    </recommendedName>
</protein>
<organism evidence="2 3">
    <name type="scientific">Candidatus Electrothrix marina</name>
    <dbReference type="NCBI Taxonomy" id="1859130"/>
    <lineage>
        <taxon>Bacteria</taxon>
        <taxon>Pseudomonadati</taxon>
        <taxon>Thermodesulfobacteriota</taxon>
        <taxon>Desulfobulbia</taxon>
        <taxon>Desulfobulbales</taxon>
        <taxon>Desulfobulbaceae</taxon>
        <taxon>Candidatus Electrothrix</taxon>
    </lineage>
</organism>
<gene>
    <name evidence="2" type="ORF">VU00_10096</name>
</gene>
<keyword evidence="1" id="KW-0472">Membrane</keyword>
<feature type="transmembrane region" description="Helical" evidence="1">
    <location>
        <begin position="12"/>
        <end position="31"/>
    </location>
</feature>
<proteinExistence type="predicted"/>
<evidence type="ECO:0000313" key="3">
    <source>
        <dbReference type="Proteomes" id="UP000287615"/>
    </source>
</evidence>
<dbReference type="Proteomes" id="UP000287615">
    <property type="component" value="Unassembled WGS sequence"/>
</dbReference>
<reference evidence="2 3" key="1">
    <citation type="submission" date="2017-01" db="EMBL/GenBank/DDBJ databases">
        <title>The cable genome- insights into the physiology and evolution of filamentous bacteria capable of sulfide oxidation via long distance electron transfer.</title>
        <authorList>
            <person name="Schreiber L."/>
            <person name="Bjerg J.T."/>
            <person name="Boggild A."/>
            <person name="Van De Vossenberg J."/>
            <person name="Meysman F."/>
            <person name="Nielsen L.P."/>
            <person name="Schramm A."/>
            <person name="Kjeldsen K.U."/>
        </authorList>
    </citation>
    <scope>NUCLEOTIDE SEQUENCE [LARGE SCALE GENOMIC DNA]</scope>
    <source>
        <strain evidence="2">A3</strain>
    </source>
</reference>
<name>A0A3S3QL70_9BACT</name>
<feature type="transmembrane region" description="Helical" evidence="1">
    <location>
        <begin position="70"/>
        <end position="88"/>
    </location>
</feature>
<keyword evidence="1" id="KW-1133">Transmembrane helix</keyword>
<evidence type="ECO:0008006" key="4">
    <source>
        <dbReference type="Google" id="ProtNLM"/>
    </source>
</evidence>